<keyword evidence="4 11" id="KW-0863">Zinc-finger</keyword>
<protein>
    <recommendedName>
        <fullName evidence="10">B-related factor 1</fullName>
    </recommendedName>
</protein>
<comment type="caution">
    <text evidence="14">The sequence shown here is derived from an EMBL/GenBank/DDBJ whole genome shotgun (WGS) entry which is preliminary data.</text>
</comment>
<evidence type="ECO:0000256" key="2">
    <source>
        <dbReference type="ARBA" id="ARBA00010857"/>
    </source>
</evidence>
<dbReference type="SMART" id="SM00385">
    <property type="entry name" value="CYCLIN"/>
    <property type="match status" value="2"/>
</dbReference>
<dbReference type="GO" id="GO:0000126">
    <property type="term" value="C:transcription factor TFIIIB complex"/>
    <property type="evidence" value="ECO:0007669"/>
    <property type="project" value="TreeGrafter"/>
</dbReference>
<evidence type="ECO:0000256" key="6">
    <source>
        <dbReference type="ARBA" id="ARBA00023015"/>
    </source>
</evidence>
<dbReference type="GO" id="GO:0070897">
    <property type="term" value="P:transcription preinitiation complex assembly"/>
    <property type="evidence" value="ECO:0007669"/>
    <property type="project" value="InterPro"/>
</dbReference>
<dbReference type="PANTHER" id="PTHR11618:SF4">
    <property type="entry name" value="TRANSCRIPTION FACTOR IIIB 90 KDA SUBUNIT"/>
    <property type="match status" value="1"/>
</dbReference>
<dbReference type="GO" id="GO:0001006">
    <property type="term" value="F:RNA polymerase III type 3 promoter sequence-specific DNA binding"/>
    <property type="evidence" value="ECO:0007669"/>
    <property type="project" value="TreeGrafter"/>
</dbReference>
<keyword evidence="6" id="KW-0805">Transcription regulation</keyword>
<dbReference type="GO" id="GO:0017025">
    <property type="term" value="F:TBP-class protein binding"/>
    <property type="evidence" value="ECO:0007669"/>
    <property type="project" value="InterPro"/>
</dbReference>
<organism evidence="14 15">
    <name type="scientific">Clathrus columnatus</name>
    <dbReference type="NCBI Taxonomy" id="1419009"/>
    <lineage>
        <taxon>Eukaryota</taxon>
        <taxon>Fungi</taxon>
        <taxon>Dikarya</taxon>
        <taxon>Basidiomycota</taxon>
        <taxon>Agaricomycotina</taxon>
        <taxon>Agaricomycetes</taxon>
        <taxon>Phallomycetidae</taxon>
        <taxon>Phallales</taxon>
        <taxon>Clathraceae</taxon>
        <taxon>Clathrus</taxon>
    </lineage>
</organism>
<keyword evidence="7" id="KW-0010">Activator</keyword>
<keyword evidence="9" id="KW-0539">Nucleus</keyword>
<dbReference type="InterPro" id="IPR000812">
    <property type="entry name" value="TFIIB"/>
</dbReference>
<dbReference type="PANTHER" id="PTHR11618">
    <property type="entry name" value="TRANSCRIPTION INITIATION FACTOR IIB-RELATED"/>
    <property type="match status" value="1"/>
</dbReference>
<dbReference type="CDD" id="cd20554">
    <property type="entry name" value="CYCLIN_TFIIIB90_rpt2"/>
    <property type="match status" value="1"/>
</dbReference>
<reference evidence="14" key="1">
    <citation type="submission" date="2021-10" db="EMBL/GenBank/DDBJ databases">
        <title>De novo Genome Assembly of Clathrus columnatus (Basidiomycota, Fungi) Using Illumina and Nanopore Sequence Data.</title>
        <authorList>
            <person name="Ogiso-Tanaka E."/>
            <person name="Itagaki H."/>
            <person name="Hosoya T."/>
            <person name="Hosaka K."/>
        </authorList>
    </citation>
    <scope>NUCLEOTIDE SEQUENCE</scope>
    <source>
        <strain evidence="14">MO-923</strain>
    </source>
</reference>
<dbReference type="InterPro" id="IPR013763">
    <property type="entry name" value="Cyclin-like_dom"/>
</dbReference>
<accession>A0AAV5AQL7</accession>
<dbReference type="PRINTS" id="PR00685">
    <property type="entry name" value="TIFACTORIIB"/>
</dbReference>
<feature type="compositionally biased region" description="Basic residues" evidence="12">
    <location>
        <begin position="299"/>
        <end position="317"/>
    </location>
</feature>
<evidence type="ECO:0000313" key="14">
    <source>
        <dbReference type="EMBL" id="GJJ14676.1"/>
    </source>
</evidence>
<evidence type="ECO:0000256" key="8">
    <source>
        <dbReference type="ARBA" id="ARBA00023163"/>
    </source>
</evidence>
<dbReference type="InterPro" id="IPR011665">
    <property type="entry name" value="BRF1_TBP-bd_dom"/>
</dbReference>
<keyword evidence="3" id="KW-0479">Metal-binding</keyword>
<evidence type="ECO:0000256" key="7">
    <source>
        <dbReference type="ARBA" id="ARBA00023159"/>
    </source>
</evidence>
<dbReference type="GO" id="GO:0006384">
    <property type="term" value="P:transcription initiation at RNA polymerase III promoter"/>
    <property type="evidence" value="ECO:0007669"/>
    <property type="project" value="UniProtKB-ARBA"/>
</dbReference>
<dbReference type="AlphaFoldDB" id="A0AAV5AQL7"/>
<dbReference type="Gene3D" id="2.20.25.10">
    <property type="match status" value="1"/>
</dbReference>
<proteinExistence type="inferred from homology"/>
<comment type="similarity">
    <text evidence="2">Belongs to the TFIIB family.</text>
</comment>
<evidence type="ECO:0000256" key="9">
    <source>
        <dbReference type="ARBA" id="ARBA00023242"/>
    </source>
</evidence>
<dbReference type="FunFam" id="1.10.472.10:FF:000007">
    <property type="entry name" value="Transcription factor IIIB 90 kDa subunit"/>
    <property type="match status" value="1"/>
</dbReference>
<feature type="domain" description="TFIIB-type" evidence="13">
    <location>
        <begin position="1"/>
        <end position="31"/>
    </location>
</feature>
<dbReference type="GO" id="GO:0005634">
    <property type="term" value="C:nucleus"/>
    <property type="evidence" value="ECO:0007669"/>
    <property type="project" value="UniProtKB-SubCell"/>
</dbReference>
<dbReference type="SUPFAM" id="SSF57783">
    <property type="entry name" value="Zinc beta-ribbon"/>
    <property type="match status" value="1"/>
</dbReference>
<keyword evidence="15" id="KW-1185">Reference proteome</keyword>
<feature type="region of interest" description="Disordered" evidence="12">
    <location>
        <begin position="595"/>
        <end position="678"/>
    </location>
</feature>
<dbReference type="Pfam" id="PF08271">
    <property type="entry name" value="Zn_Ribbon_TF"/>
    <property type="match status" value="1"/>
</dbReference>
<feature type="compositionally biased region" description="Polar residues" evidence="12">
    <location>
        <begin position="369"/>
        <end position="378"/>
    </location>
</feature>
<evidence type="ECO:0000256" key="11">
    <source>
        <dbReference type="PROSITE-ProRule" id="PRU00469"/>
    </source>
</evidence>
<sequence>MPVCGDCGGTTIEYDTAAGNAFCIQCGTVVEENTIVAEVTFGETSTGAAMVQGSYVGQGQTRARMTGPGGFRGSGESREQTLANARRKIRQAQAALNISEHTGDQAQRWYTLAVEHRFTKGRRSELVVAVCLYVACRMSNTSHMLIDFSDMLHVNVFVLGMTYLRLVQTLNIKLPLIDPAHYIHRFAALLEFGEETNKVATDAVRLVQRFNRDWMTAGRRPAGICGASLLLAARMNNFRRSVQEIVQVVKIADVTLKKRLDEFRKTSSGNLTVSDFRKVWLEEEMDPPAFTQGKDKDKKRLKVKVSKGKQNTKKRKKGGESAESSEGPSETDEEAIEEIERHKSPAVNPAIFNQGILAGTQDGSEEEPVSSQNQQSNPPLFLPDPDEDTLHTDKIDIYVKDSSIDPRLLEIPFSSTLDPKGTSEFEETVDSFIAGEVSEFIENEQGSLLANALKVSERRRQELSEGVDDLLGLDEEELDRLILSEDEVKIKERIWVELNKDYLEHLATKALREQNGEVSAPKPRKRRKTTNNKPRDASTAHGVTAAESVRNLVTKSKKFSRKINYSAYDSLFGTNMGFASQKSDTIDDTGLYRMTPDQDEKENEEPMVVVEEEGGGVGIGTKRTSRKDFNRDAPHKEKQAPIVSRTYSDEEPDVEEDGEKNDDTWGVDDYAEPFEQEV</sequence>
<dbReference type="Pfam" id="PF07741">
    <property type="entry name" value="BRF1"/>
    <property type="match status" value="1"/>
</dbReference>
<dbReference type="InterPro" id="IPR013137">
    <property type="entry name" value="Znf_TFIIB"/>
</dbReference>
<evidence type="ECO:0000256" key="5">
    <source>
        <dbReference type="ARBA" id="ARBA00022833"/>
    </source>
</evidence>
<dbReference type="Pfam" id="PF00382">
    <property type="entry name" value="TFIIB"/>
    <property type="match status" value="2"/>
</dbReference>
<evidence type="ECO:0000256" key="10">
    <source>
        <dbReference type="ARBA" id="ARBA00031009"/>
    </source>
</evidence>
<feature type="region of interest" description="Disordered" evidence="12">
    <location>
        <begin position="288"/>
        <end position="349"/>
    </location>
</feature>
<evidence type="ECO:0000256" key="3">
    <source>
        <dbReference type="ARBA" id="ARBA00022723"/>
    </source>
</evidence>
<dbReference type="GO" id="GO:0008270">
    <property type="term" value="F:zinc ion binding"/>
    <property type="evidence" value="ECO:0007669"/>
    <property type="project" value="UniProtKB-KW"/>
</dbReference>
<dbReference type="Proteomes" id="UP001050691">
    <property type="component" value="Unassembled WGS sequence"/>
</dbReference>
<evidence type="ECO:0000256" key="12">
    <source>
        <dbReference type="SAM" id="MobiDB-lite"/>
    </source>
</evidence>
<dbReference type="InterPro" id="IPR013150">
    <property type="entry name" value="TFIIB_cyclin"/>
</dbReference>
<dbReference type="SUPFAM" id="SSF47954">
    <property type="entry name" value="Cyclin-like"/>
    <property type="match status" value="2"/>
</dbReference>
<dbReference type="CDD" id="cd20553">
    <property type="entry name" value="CYCLIN_TFIIIB90_rpt1"/>
    <property type="match status" value="1"/>
</dbReference>
<evidence type="ECO:0000313" key="15">
    <source>
        <dbReference type="Proteomes" id="UP001050691"/>
    </source>
</evidence>
<evidence type="ECO:0000259" key="13">
    <source>
        <dbReference type="PROSITE" id="PS51134"/>
    </source>
</evidence>
<evidence type="ECO:0000256" key="1">
    <source>
        <dbReference type="ARBA" id="ARBA00004123"/>
    </source>
</evidence>
<dbReference type="Gene3D" id="1.20.5.650">
    <property type="entry name" value="Single helix bin"/>
    <property type="match status" value="1"/>
</dbReference>
<dbReference type="InterPro" id="IPR036915">
    <property type="entry name" value="Cyclin-like_sf"/>
</dbReference>
<gene>
    <name evidence="14" type="ORF">Clacol_008942</name>
</gene>
<dbReference type="FunFam" id="1.10.472.10:FF:000002">
    <property type="entry name" value="Transcription factor IIIB 90 kDa subunit"/>
    <property type="match status" value="1"/>
</dbReference>
<dbReference type="Gene3D" id="1.10.472.10">
    <property type="entry name" value="Cyclin-like"/>
    <property type="match status" value="2"/>
</dbReference>
<feature type="compositionally biased region" description="Basic and acidic residues" evidence="12">
    <location>
        <begin position="626"/>
        <end position="639"/>
    </location>
</feature>
<keyword evidence="5" id="KW-0862">Zinc</keyword>
<feature type="compositionally biased region" description="Acidic residues" evidence="12">
    <location>
        <begin position="597"/>
        <end position="614"/>
    </location>
</feature>
<feature type="region of interest" description="Disordered" evidence="12">
    <location>
        <begin position="361"/>
        <end position="394"/>
    </location>
</feature>
<feature type="region of interest" description="Disordered" evidence="12">
    <location>
        <begin position="513"/>
        <end position="544"/>
    </location>
</feature>
<dbReference type="GO" id="GO:0000995">
    <property type="term" value="F:RNA polymerase III general transcription initiation factor activity"/>
    <property type="evidence" value="ECO:0007669"/>
    <property type="project" value="TreeGrafter"/>
</dbReference>
<dbReference type="GO" id="GO:0097550">
    <property type="term" value="C:transcription preinitiation complex"/>
    <property type="evidence" value="ECO:0007669"/>
    <property type="project" value="TreeGrafter"/>
</dbReference>
<dbReference type="EMBL" id="BPWL01000010">
    <property type="protein sequence ID" value="GJJ14676.1"/>
    <property type="molecule type" value="Genomic_DNA"/>
</dbReference>
<feature type="compositionally biased region" description="Acidic residues" evidence="12">
    <location>
        <begin position="649"/>
        <end position="678"/>
    </location>
</feature>
<keyword evidence="8" id="KW-0804">Transcription</keyword>
<comment type="subcellular location">
    <subcellularLocation>
        <location evidence="1">Nucleus</location>
    </subcellularLocation>
</comment>
<name>A0AAV5AQL7_9AGAM</name>
<evidence type="ECO:0000256" key="4">
    <source>
        <dbReference type="ARBA" id="ARBA00022771"/>
    </source>
</evidence>
<dbReference type="PROSITE" id="PS51134">
    <property type="entry name" value="ZF_TFIIB"/>
    <property type="match status" value="1"/>
</dbReference>